<proteinExistence type="predicted"/>
<protein>
    <submittedName>
        <fullName evidence="2">Uncharacterized protein</fullName>
    </submittedName>
</protein>
<keyword evidence="1" id="KW-0472">Membrane</keyword>
<name>E6MRG4_9BACT</name>
<dbReference type="STRING" id="888832.HMPREF9420_2082"/>
<accession>E6MRG4</accession>
<evidence type="ECO:0000256" key="1">
    <source>
        <dbReference type="SAM" id="Phobius"/>
    </source>
</evidence>
<comment type="caution">
    <text evidence="2">The sequence shown here is derived from an EMBL/GenBank/DDBJ whole genome shotgun (WGS) entry which is preliminary data.</text>
</comment>
<dbReference type="AlphaFoldDB" id="E6MRG4"/>
<dbReference type="EMBL" id="AEQO01000165">
    <property type="protein sequence ID" value="EFV03800.1"/>
    <property type="molecule type" value="Genomic_DNA"/>
</dbReference>
<gene>
    <name evidence="2" type="ORF">HMPREF9420_2082</name>
</gene>
<organism evidence="2 3">
    <name type="scientific">Segatella salivae DSM 15606</name>
    <dbReference type="NCBI Taxonomy" id="888832"/>
    <lineage>
        <taxon>Bacteria</taxon>
        <taxon>Pseudomonadati</taxon>
        <taxon>Bacteroidota</taxon>
        <taxon>Bacteroidia</taxon>
        <taxon>Bacteroidales</taxon>
        <taxon>Prevotellaceae</taxon>
        <taxon>Segatella</taxon>
    </lineage>
</organism>
<dbReference type="HOGENOM" id="CLU_2684777_0_0_10"/>
<feature type="transmembrane region" description="Helical" evidence="1">
    <location>
        <begin position="34"/>
        <end position="56"/>
    </location>
</feature>
<keyword evidence="1" id="KW-1133">Transmembrane helix</keyword>
<dbReference type="Proteomes" id="UP000003874">
    <property type="component" value="Unassembled WGS sequence"/>
</dbReference>
<evidence type="ECO:0000313" key="3">
    <source>
        <dbReference type="Proteomes" id="UP000003874"/>
    </source>
</evidence>
<keyword evidence="3" id="KW-1185">Reference proteome</keyword>
<sequence>MILNKYNALLRLNIGQNPTFRIIMAVKFPFSKTYLSLLFLCLENIISMISLHHILLKAKRYPPNEPSTTAVSIC</sequence>
<keyword evidence="1" id="KW-0812">Transmembrane</keyword>
<reference evidence="2 3" key="1">
    <citation type="submission" date="2010-12" db="EMBL/GenBank/DDBJ databases">
        <authorList>
            <person name="Muzny D."/>
            <person name="Qin X."/>
            <person name="Deng J."/>
            <person name="Jiang H."/>
            <person name="Liu Y."/>
            <person name="Qu J."/>
            <person name="Song X.-Z."/>
            <person name="Zhang L."/>
            <person name="Thornton R."/>
            <person name="Coyle M."/>
            <person name="Francisco L."/>
            <person name="Jackson L."/>
            <person name="Javaid M."/>
            <person name="Korchina V."/>
            <person name="Kovar C."/>
            <person name="Mata R."/>
            <person name="Mathew T."/>
            <person name="Ngo R."/>
            <person name="Nguyen L."/>
            <person name="Nguyen N."/>
            <person name="Okwuonu G."/>
            <person name="Ongeri F."/>
            <person name="Pham C."/>
            <person name="Simmons D."/>
            <person name="Wilczek-Boney K."/>
            <person name="Hale W."/>
            <person name="Jakkamsetti A."/>
            <person name="Pham P."/>
            <person name="Ruth R."/>
            <person name="San Lucas F."/>
            <person name="Warren J."/>
            <person name="Zhang J."/>
            <person name="Zhao Z."/>
            <person name="Zhou C."/>
            <person name="Zhu D."/>
            <person name="Lee S."/>
            <person name="Bess C."/>
            <person name="Blankenburg K."/>
            <person name="Forbes L."/>
            <person name="Fu Q."/>
            <person name="Gubbala S."/>
            <person name="Hirani K."/>
            <person name="Jayaseelan J.C."/>
            <person name="Lara F."/>
            <person name="Munidasa M."/>
            <person name="Palculict T."/>
            <person name="Patil S."/>
            <person name="Pu L.-L."/>
            <person name="Saada N."/>
            <person name="Tang L."/>
            <person name="Weissenberger G."/>
            <person name="Zhu Y."/>
            <person name="Hemphill L."/>
            <person name="Shang Y."/>
            <person name="Youmans B."/>
            <person name="Ayvaz T."/>
            <person name="Ross M."/>
            <person name="Santibanez J."/>
            <person name="Aqrawi P."/>
            <person name="Gross S."/>
            <person name="Joshi V."/>
            <person name="Fowler G."/>
            <person name="Nazareth L."/>
            <person name="Reid J."/>
            <person name="Worley K."/>
            <person name="Petrosino J."/>
            <person name="Highlander S."/>
            <person name="Gibbs R."/>
        </authorList>
    </citation>
    <scope>NUCLEOTIDE SEQUENCE [LARGE SCALE GENOMIC DNA]</scope>
    <source>
        <strain evidence="2 3">DSM 15606</strain>
    </source>
</reference>
<evidence type="ECO:0000313" key="2">
    <source>
        <dbReference type="EMBL" id="EFV03800.1"/>
    </source>
</evidence>